<accession>A0A5B7DWN2</accession>
<organism evidence="1 2">
    <name type="scientific">Portunus trituberculatus</name>
    <name type="common">Swimming crab</name>
    <name type="synonym">Neptunus trituberculatus</name>
    <dbReference type="NCBI Taxonomy" id="210409"/>
    <lineage>
        <taxon>Eukaryota</taxon>
        <taxon>Metazoa</taxon>
        <taxon>Ecdysozoa</taxon>
        <taxon>Arthropoda</taxon>
        <taxon>Crustacea</taxon>
        <taxon>Multicrustacea</taxon>
        <taxon>Malacostraca</taxon>
        <taxon>Eumalacostraca</taxon>
        <taxon>Eucarida</taxon>
        <taxon>Decapoda</taxon>
        <taxon>Pleocyemata</taxon>
        <taxon>Brachyura</taxon>
        <taxon>Eubrachyura</taxon>
        <taxon>Portunoidea</taxon>
        <taxon>Portunidae</taxon>
        <taxon>Portuninae</taxon>
        <taxon>Portunus</taxon>
    </lineage>
</organism>
<dbReference type="Proteomes" id="UP000324222">
    <property type="component" value="Unassembled WGS sequence"/>
</dbReference>
<evidence type="ECO:0000313" key="2">
    <source>
        <dbReference type="Proteomes" id="UP000324222"/>
    </source>
</evidence>
<reference evidence="1 2" key="1">
    <citation type="submission" date="2019-05" db="EMBL/GenBank/DDBJ databases">
        <title>Another draft genome of Portunus trituberculatus and its Hox gene families provides insights of decapod evolution.</title>
        <authorList>
            <person name="Jeong J.-H."/>
            <person name="Song I."/>
            <person name="Kim S."/>
            <person name="Choi T."/>
            <person name="Kim D."/>
            <person name="Ryu S."/>
            <person name="Kim W."/>
        </authorList>
    </citation>
    <scope>NUCLEOTIDE SEQUENCE [LARGE SCALE GENOMIC DNA]</scope>
    <source>
        <tissue evidence="1">Muscle</tissue>
    </source>
</reference>
<evidence type="ECO:0000313" key="1">
    <source>
        <dbReference type="EMBL" id="MPC25489.1"/>
    </source>
</evidence>
<protein>
    <submittedName>
        <fullName evidence="1">Uncharacterized protein</fullName>
    </submittedName>
</protein>
<name>A0A5B7DWN2_PORTR</name>
<keyword evidence="2" id="KW-1185">Reference proteome</keyword>
<dbReference type="EMBL" id="VSRR010001470">
    <property type="protein sequence ID" value="MPC25489.1"/>
    <property type="molecule type" value="Genomic_DNA"/>
</dbReference>
<sequence length="101" mass="11062">MELCGDMEIKADQSYIGLLANTQGRHDRVAAAGRYVTHNSVTCVSDQVVSACFVRISMLLIFCHCNVNQGMDTADSWRSLLLQTCSCMGIRDVRHTGVGAH</sequence>
<proteinExistence type="predicted"/>
<gene>
    <name evidence="1" type="ORF">E2C01_018606</name>
</gene>
<comment type="caution">
    <text evidence="1">The sequence shown here is derived from an EMBL/GenBank/DDBJ whole genome shotgun (WGS) entry which is preliminary data.</text>
</comment>
<dbReference type="AlphaFoldDB" id="A0A5B7DWN2"/>